<dbReference type="SUPFAM" id="SSF53756">
    <property type="entry name" value="UDP-Glycosyltransferase/glycogen phosphorylase"/>
    <property type="match status" value="1"/>
</dbReference>
<comment type="caution">
    <text evidence="3">The sequence shown here is derived from an EMBL/GenBank/DDBJ whole genome shotgun (WGS) entry which is preliminary data.</text>
</comment>
<dbReference type="PANTHER" id="PTHR12526">
    <property type="entry name" value="GLYCOSYLTRANSFERASE"/>
    <property type="match status" value="1"/>
</dbReference>
<accession>A0A356LI72</accession>
<evidence type="ECO:0000313" key="4">
    <source>
        <dbReference type="Proteomes" id="UP000264036"/>
    </source>
</evidence>
<protein>
    <submittedName>
        <fullName evidence="3">Glycosyltransferase family 1 protein</fullName>
    </submittedName>
</protein>
<dbReference type="GO" id="GO:0016757">
    <property type="term" value="F:glycosyltransferase activity"/>
    <property type="evidence" value="ECO:0007669"/>
    <property type="project" value="InterPro"/>
</dbReference>
<dbReference type="EMBL" id="DOEK01000030">
    <property type="protein sequence ID" value="HBP30723.1"/>
    <property type="molecule type" value="Genomic_DNA"/>
</dbReference>
<name>A0A356LI72_9BURK</name>
<feature type="domain" description="Glycosyltransferase subfamily 4-like N-terminal" evidence="2">
    <location>
        <begin position="13"/>
        <end position="146"/>
    </location>
</feature>
<proteinExistence type="predicted"/>
<dbReference type="Pfam" id="PF00534">
    <property type="entry name" value="Glycos_transf_1"/>
    <property type="match status" value="1"/>
</dbReference>
<evidence type="ECO:0000259" key="1">
    <source>
        <dbReference type="Pfam" id="PF00534"/>
    </source>
</evidence>
<sequence length="355" mass="40174">MKILQVNFEKGWRGGERQTLYCMRAFRDAGHQVSLLARDGQPLAQTAQQEHFTVVTRQRPFEQAWYLLRHARDFDIVHVQTAGSLTWAAITRRFFGKARLVFTRRTSLPVNPQRQWRTLSKWRKADLFVAISQMAAAEPRRLGINPILISSAIEPRQINTAHAQQVRDEFAIGNKKVLATSAALVSVKDPLTLIRAIARLHALRQDFIFLHFGAEGDCSEQARALIQEHGLQQVYHLAGFRQNIEDLYSLFDIFVMASREEALGSSVLDAFALRIPVVSTNAGGLAELLDDERGYLCETGNDEQMAAALQQALAHPIEARSRADKAWQYVQDHHDTGRMSARYLAQFEQLTGQAR</sequence>
<organism evidence="3 4">
    <name type="scientific">Advenella kashmirensis</name>
    <dbReference type="NCBI Taxonomy" id="310575"/>
    <lineage>
        <taxon>Bacteria</taxon>
        <taxon>Pseudomonadati</taxon>
        <taxon>Pseudomonadota</taxon>
        <taxon>Betaproteobacteria</taxon>
        <taxon>Burkholderiales</taxon>
        <taxon>Alcaligenaceae</taxon>
    </lineage>
</organism>
<dbReference type="PANTHER" id="PTHR12526:SF638">
    <property type="entry name" value="SPORE COAT PROTEIN SA"/>
    <property type="match status" value="1"/>
</dbReference>
<gene>
    <name evidence="3" type="ORF">DD666_15045</name>
</gene>
<dbReference type="Pfam" id="PF13439">
    <property type="entry name" value="Glyco_transf_4"/>
    <property type="match status" value="1"/>
</dbReference>
<keyword evidence="3" id="KW-0808">Transferase</keyword>
<feature type="domain" description="Glycosyl transferase family 1" evidence="1">
    <location>
        <begin position="170"/>
        <end position="325"/>
    </location>
</feature>
<evidence type="ECO:0000313" key="3">
    <source>
        <dbReference type="EMBL" id="HBP30723.1"/>
    </source>
</evidence>
<dbReference type="Gene3D" id="3.40.50.2000">
    <property type="entry name" value="Glycogen Phosphorylase B"/>
    <property type="match status" value="2"/>
</dbReference>
<dbReference type="Proteomes" id="UP000264036">
    <property type="component" value="Unassembled WGS sequence"/>
</dbReference>
<evidence type="ECO:0000259" key="2">
    <source>
        <dbReference type="Pfam" id="PF13439"/>
    </source>
</evidence>
<dbReference type="InterPro" id="IPR001296">
    <property type="entry name" value="Glyco_trans_1"/>
</dbReference>
<dbReference type="InterPro" id="IPR028098">
    <property type="entry name" value="Glyco_trans_4-like_N"/>
</dbReference>
<reference evidence="3 4" key="1">
    <citation type="journal article" date="2018" name="Nat. Biotechnol.">
        <title>A standardized bacterial taxonomy based on genome phylogeny substantially revises the tree of life.</title>
        <authorList>
            <person name="Parks D.H."/>
            <person name="Chuvochina M."/>
            <person name="Waite D.W."/>
            <person name="Rinke C."/>
            <person name="Skarshewski A."/>
            <person name="Chaumeil P.A."/>
            <person name="Hugenholtz P."/>
        </authorList>
    </citation>
    <scope>NUCLEOTIDE SEQUENCE [LARGE SCALE GENOMIC DNA]</scope>
    <source>
        <strain evidence="3">UBA10707</strain>
    </source>
</reference>
<dbReference type="AlphaFoldDB" id="A0A356LI72"/>